<dbReference type="EMBL" id="UZAL01029764">
    <property type="protein sequence ID" value="VDP50235.1"/>
    <property type="molecule type" value="Genomic_DNA"/>
</dbReference>
<protein>
    <submittedName>
        <fullName evidence="1">Uncharacterized protein</fullName>
    </submittedName>
</protein>
<accession>A0A3P8F3H0</accession>
<sequence>MTGFCLIGCTEAFGISTDLREFEILLQFFEKDCGLGWRLEISTVRLDSYFIGFL</sequence>
<dbReference type="Proteomes" id="UP000269396">
    <property type="component" value="Unassembled WGS sequence"/>
</dbReference>
<organism evidence="1 2">
    <name type="scientific">Schistosoma mattheei</name>
    <dbReference type="NCBI Taxonomy" id="31246"/>
    <lineage>
        <taxon>Eukaryota</taxon>
        <taxon>Metazoa</taxon>
        <taxon>Spiralia</taxon>
        <taxon>Lophotrochozoa</taxon>
        <taxon>Platyhelminthes</taxon>
        <taxon>Trematoda</taxon>
        <taxon>Digenea</taxon>
        <taxon>Strigeidida</taxon>
        <taxon>Schistosomatoidea</taxon>
        <taxon>Schistosomatidae</taxon>
        <taxon>Schistosoma</taxon>
    </lineage>
</organism>
<evidence type="ECO:0000313" key="2">
    <source>
        <dbReference type="Proteomes" id="UP000269396"/>
    </source>
</evidence>
<proteinExistence type="predicted"/>
<reference evidence="1 2" key="1">
    <citation type="submission" date="2018-11" db="EMBL/GenBank/DDBJ databases">
        <authorList>
            <consortium name="Pathogen Informatics"/>
        </authorList>
    </citation>
    <scope>NUCLEOTIDE SEQUENCE [LARGE SCALE GENOMIC DNA]</scope>
    <source>
        <strain>Denwood</strain>
        <strain evidence="2">Zambia</strain>
    </source>
</reference>
<evidence type="ECO:0000313" key="1">
    <source>
        <dbReference type="EMBL" id="VDP50235.1"/>
    </source>
</evidence>
<gene>
    <name evidence="1" type="ORF">SMTD_LOCUS9505</name>
</gene>
<name>A0A3P8F3H0_9TREM</name>
<dbReference type="AlphaFoldDB" id="A0A3P8F3H0"/>
<keyword evidence="2" id="KW-1185">Reference proteome</keyword>